<organism evidence="1 2">
    <name type="scientific">Chlamydomonas reinhardtii</name>
    <name type="common">Chlamydomonas smithii</name>
    <dbReference type="NCBI Taxonomy" id="3055"/>
    <lineage>
        <taxon>Eukaryota</taxon>
        <taxon>Viridiplantae</taxon>
        <taxon>Chlorophyta</taxon>
        <taxon>core chlorophytes</taxon>
        <taxon>Chlorophyceae</taxon>
        <taxon>CS clade</taxon>
        <taxon>Chlamydomonadales</taxon>
        <taxon>Chlamydomonadaceae</taxon>
        <taxon>Chlamydomonas</taxon>
    </lineage>
</organism>
<dbReference type="KEGG" id="cre:CHLRE_07g330276v5"/>
<sequence length="68" mass="7585">MREHFAAIKLRLTRRTRPHWAKRARLSVCPGAPRAFCSAFLRDGRLDGDGPQGFTGECAPDTFQRVGA</sequence>
<gene>
    <name evidence="1" type="ORF">CHLRE_07g330276v5</name>
</gene>
<dbReference type="Proteomes" id="UP000006906">
    <property type="component" value="Chromosome 7"/>
</dbReference>
<dbReference type="EMBL" id="CM008968">
    <property type="protein sequence ID" value="PNW80805.1"/>
    <property type="molecule type" value="Genomic_DNA"/>
</dbReference>
<dbReference type="InParanoid" id="A0A2K3DJU9"/>
<name>A0A2K3DJU9_CHLRE</name>
<proteinExistence type="predicted"/>
<keyword evidence="2" id="KW-1185">Reference proteome</keyword>
<dbReference type="RefSeq" id="XP_042922744.1">
    <property type="nucleotide sequence ID" value="XM_043064176.1"/>
</dbReference>
<dbReference type="Gramene" id="PNW80805">
    <property type="protein sequence ID" value="PNW80805"/>
    <property type="gene ID" value="CHLRE_07g330276v5"/>
</dbReference>
<evidence type="ECO:0000313" key="2">
    <source>
        <dbReference type="Proteomes" id="UP000006906"/>
    </source>
</evidence>
<accession>A0A2K3DJU9</accession>
<protein>
    <submittedName>
        <fullName evidence="1">Uncharacterized protein</fullName>
    </submittedName>
</protein>
<dbReference type="GeneID" id="66054054"/>
<evidence type="ECO:0000313" key="1">
    <source>
        <dbReference type="EMBL" id="PNW80805.1"/>
    </source>
</evidence>
<dbReference type="AlphaFoldDB" id="A0A2K3DJU9"/>
<reference evidence="1 2" key="1">
    <citation type="journal article" date="2007" name="Science">
        <title>The Chlamydomonas genome reveals the evolution of key animal and plant functions.</title>
        <authorList>
            <person name="Merchant S.S."/>
            <person name="Prochnik S.E."/>
            <person name="Vallon O."/>
            <person name="Harris E.H."/>
            <person name="Karpowicz S.J."/>
            <person name="Witman G.B."/>
            <person name="Terry A."/>
            <person name="Salamov A."/>
            <person name="Fritz-Laylin L.K."/>
            <person name="Marechal-Drouard L."/>
            <person name="Marshall W.F."/>
            <person name="Qu L.H."/>
            <person name="Nelson D.R."/>
            <person name="Sanderfoot A.A."/>
            <person name="Spalding M.H."/>
            <person name="Kapitonov V.V."/>
            <person name="Ren Q."/>
            <person name="Ferris P."/>
            <person name="Lindquist E."/>
            <person name="Shapiro H."/>
            <person name="Lucas S.M."/>
            <person name="Grimwood J."/>
            <person name="Schmutz J."/>
            <person name="Cardol P."/>
            <person name="Cerutti H."/>
            <person name="Chanfreau G."/>
            <person name="Chen C.L."/>
            <person name="Cognat V."/>
            <person name="Croft M.T."/>
            <person name="Dent R."/>
            <person name="Dutcher S."/>
            <person name="Fernandez E."/>
            <person name="Fukuzawa H."/>
            <person name="Gonzalez-Ballester D."/>
            <person name="Gonzalez-Halphen D."/>
            <person name="Hallmann A."/>
            <person name="Hanikenne M."/>
            <person name="Hippler M."/>
            <person name="Inwood W."/>
            <person name="Jabbari K."/>
            <person name="Kalanon M."/>
            <person name="Kuras R."/>
            <person name="Lefebvre P.A."/>
            <person name="Lemaire S.D."/>
            <person name="Lobanov A.V."/>
            <person name="Lohr M."/>
            <person name="Manuell A."/>
            <person name="Meier I."/>
            <person name="Mets L."/>
            <person name="Mittag M."/>
            <person name="Mittelmeier T."/>
            <person name="Moroney J.V."/>
            <person name="Moseley J."/>
            <person name="Napoli C."/>
            <person name="Nedelcu A.M."/>
            <person name="Niyogi K."/>
            <person name="Novoselov S.V."/>
            <person name="Paulsen I.T."/>
            <person name="Pazour G."/>
            <person name="Purton S."/>
            <person name="Ral J.P."/>
            <person name="Riano-Pachon D.M."/>
            <person name="Riekhof W."/>
            <person name="Rymarquis L."/>
            <person name="Schroda M."/>
            <person name="Stern D."/>
            <person name="Umen J."/>
            <person name="Willows R."/>
            <person name="Wilson N."/>
            <person name="Zimmer S.L."/>
            <person name="Allmer J."/>
            <person name="Balk J."/>
            <person name="Bisova K."/>
            <person name="Chen C.J."/>
            <person name="Elias M."/>
            <person name="Gendler K."/>
            <person name="Hauser C."/>
            <person name="Lamb M.R."/>
            <person name="Ledford H."/>
            <person name="Long J.C."/>
            <person name="Minagawa J."/>
            <person name="Page M.D."/>
            <person name="Pan J."/>
            <person name="Pootakham W."/>
            <person name="Roje S."/>
            <person name="Rose A."/>
            <person name="Stahlberg E."/>
            <person name="Terauchi A.M."/>
            <person name="Yang P."/>
            <person name="Ball S."/>
            <person name="Bowler C."/>
            <person name="Dieckmann C.L."/>
            <person name="Gladyshev V.N."/>
            <person name="Green P."/>
            <person name="Jorgensen R."/>
            <person name="Mayfield S."/>
            <person name="Mueller-Roeber B."/>
            <person name="Rajamani S."/>
            <person name="Sayre R.T."/>
            <person name="Brokstein P."/>
            <person name="Dubchak I."/>
            <person name="Goodstein D."/>
            <person name="Hornick L."/>
            <person name="Huang Y.W."/>
            <person name="Jhaveri J."/>
            <person name="Luo Y."/>
            <person name="Martinez D."/>
            <person name="Ngau W.C."/>
            <person name="Otillar B."/>
            <person name="Poliakov A."/>
            <person name="Porter A."/>
            <person name="Szajkowski L."/>
            <person name="Werner G."/>
            <person name="Zhou K."/>
            <person name="Grigoriev I.V."/>
            <person name="Rokhsar D.S."/>
            <person name="Grossman A.R."/>
        </authorList>
    </citation>
    <scope>NUCLEOTIDE SEQUENCE [LARGE SCALE GENOMIC DNA]</scope>
    <source>
        <strain evidence="2">CC-503</strain>
    </source>
</reference>